<evidence type="ECO:0000256" key="2">
    <source>
        <dbReference type="ARBA" id="ARBA00008197"/>
    </source>
</evidence>
<evidence type="ECO:0000313" key="8">
    <source>
        <dbReference type="Proteomes" id="UP000027456"/>
    </source>
</evidence>
<feature type="chain" id="PRO_5001698413" evidence="6">
    <location>
        <begin position="26"/>
        <end position="81"/>
    </location>
</feature>
<dbReference type="HOGENOM" id="CLU_161486_3_0_1"/>
<feature type="signal peptide" evidence="6">
    <location>
        <begin position="1"/>
        <end position="25"/>
    </location>
</feature>
<keyword evidence="8" id="KW-1185">Reference proteome</keyword>
<dbReference type="InterPro" id="IPR031568">
    <property type="entry name" value="Pet117"/>
</dbReference>
<dbReference type="PANTHER" id="PTHR28163:SF1">
    <property type="entry name" value="PROTEIN PET117 HOMOLOG, MITOCHONDRIAL"/>
    <property type="match status" value="1"/>
</dbReference>
<gene>
    <name evidence="7" type="ORF">V565_067440</name>
</gene>
<keyword evidence="4" id="KW-0496">Mitochondrion</keyword>
<dbReference type="Pfam" id="PF15786">
    <property type="entry name" value="PET117"/>
    <property type="match status" value="1"/>
</dbReference>
<dbReference type="STRING" id="1423351.A0A074S0K4"/>
<dbReference type="OrthoDB" id="76305at2759"/>
<evidence type="ECO:0000256" key="3">
    <source>
        <dbReference type="ARBA" id="ARBA00022946"/>
    </source>
</evidence>
<keyword evidence="3" id="KW-0809">Transit peptide</keyword>
<comment type="subcellular location">
    <subcellularLocation>
        <location evidence="1">Mitochondrion</location>
    </subcellularLocation>
</comment>
<dbReference type="GO" id="GO:0005739">
    <property type="term" value="C:mitochondrion"/>
    <property type="evidence" value="ECO:0007669"/>
    <property type="project" value="UniProtKB-SubCell"/>
</dbReference>
<evidence type="ECO:0000256" key="1">
    <source>
        <dbReference type="ARBA" id="ARBA00004173"/>
    </source>
</evidence>
<accession>A0A074S0K4</accession>
<comment type="similarity">
    <text evidence="2">Belongs to the PET117 family.</text>
</comment>
<evidence type="ECO:0000313" key="7">
    <source>
        <dbReference type="EMBL" id="KEP51105.1"/>
    </source>
</evidence>
<evidence type="ECO:0000256" key="5">
    <source>
        <dbReference type="SAM" id="Coils"/>
    </source>
</evidence>
<dbReference type="AlphaFoldDB" id="A0A074S0K4"/>
<keyword evidence="5" id="KW-0175">Coiled coil</keyword>
<feature type="coiled-coil region" evidence="5">
    <location>
        <begin position="39"/>
        <end position="69"/>
    </location>
</feature>
<name>A0A074S0K4_9AGAM</name>
<organism evidence="7 8">
    <name type="scientific">Rhizoctonia solani 123E</name>
    <dbReference type="NCBI Taxonomy" id="1423351"/>
    <lineage>
        <taxon>Eukaryota</taxon>
        <taxon>Fungi</taxon>
        <taxon>Dikarya</taxon>
        <taxon>Basidiomycota</taxon>
        <taxon>Agaricomycotina</taxon>
        <taxon>Agaricomycetes</taxon>
        <taxon>Cantharellales</taxon>
        <taxon>Ceratobasidiaceae</taxon>
        <taxon>Rhizoctonia</taxon>
    </lineage>
</organism>
<comment type="caution">
    <text evidence="7">The sequence shown here is derived from an EMBL/GenBank/DDBJ whole genome shotgun (WGS) entry which is preliminary data.</text>
</comment>
<sequence>MSRIAKATLFTSVVFAGLAVWGVHAQQRKEQETMYMGVIRDEARQAAKKKQREEELQESLRKREIYERVQTVESGSDTPIS</sequence>
<proteinExistence type="inferred from homology"/>
<keyword evidence="6" id="KW-0732">Signal</keyword>
<dbReference type="Proteomes" id="UP000027456">
    <property type="component" value="Unassembled WGS sequence"/>
</dbReference>
<reference evidence="7 8" key="1">
    <citation type="submission" date="2013-12" db="EMBL/GenBank/DDBJ databases">
        <authorList>
            <person name="Cubeta M."/>
            <person name="Pakala S."/>
            <person name="Fedorova N."/>
            <person name="Thomas E."/>
            <person name="Dean R."/>
            <person name="Jabaji S."/>
            <person name="Neate S."/>
            <person name="Toda T."/>
            <person name="Tavantzis S."/>
            <person name="Vilgalys R."/>
            <person name="Bharathan N."/>
            <person name="Pakala S."/>
            <person name="Losada L.S."/>
            <person name="Zafar N."/>
            <person name="Nierman W."/>
        </authorList>
    </citation>
    <scope>NUCLEOTIDE SEQUENCE [LARGE SCALE GENOMIC DNA]</scope>
    <source>
        <strain evidence="7 8">123E</strain>
    </source>
</reference>
<protein>
    <submittedName>
        <fullName evidence="7">Cytochrome C oxidase assembly protein</fullName>
    </submittedName>
</protein>
<evidence type="ECO:0000256" key="4">
    <source>
        <dbReference type="ARBA" id="ARBA00023128"/>
    </source>
</evidence>
<evidence type="ECO:0000256" key="6">
    <source>
        <dbReference type="SAM" id="SignalP"/>
    </source>
</evidence>
<dbReference type="PANTHER" id="PTHR28163">
    <property type="entry name" value="PROTEIN PET117 HOMOLOG, MITOCHONDRIAL"/>
    <property type="match status" value="1"/>
</dbReference>
<dbReference type="GO" id="GO:0033617">
    <property type="term" value="P:mitochondrial respiratory chain complex IV assembly"/>
    <property type="evidence" value="ECO:0007669"/>
    <property type="project" value="TreeGrafter"/>
</dbReference>
<dbReference type="EMBL" id="AZST01000193">
    <property type="protein sequence ID" value="KEP51105.1"/>
    <property type="molecule type" value="Genomic_DNA"/>
</dbReference>